<organism evidence="3 4">
    <name type="scientific">Hypsibius exemplaris</name>
    <name type="common">Freshwater tardigrade</name>
    <dbReference type="NCBI Taxonomy" id="2072580"/>
    <lineage>
        <taxon>Eukaryota</taxon>
        <taxon>Metazoa</taxon>
        <taxon>Ecdysozoa</taxon>
        <taxon>Tardigrada</taxon>
        <taxon>Eutardigrada</taxon>
        <taxon>Parachela</taxon>
        <taxon>Hypsibioidea</taxon>
        <taxon>Hypsibiidae</taxon>
        <taxon>Hypsibius</taxon>
    </lineage>
</organism>
<dbReference type="SUPFAM" id="SSF74924">
    <property type="entry name" value="Cap-Gly domain"/>
    <property type="match status" value="1"/>
</dbReference>
<accession>A0A1W0X947</accession>
<feature type="compositionally biased region" description="Basic and acidic residues" evidence="1">
    <location>
        <begin position="712"/>
        <end position="726"/>
    </location>
</feature>
<gene>
    <name evidence="3" type="ORF">BV898_02268</name>
</gene>
<feature type="region of interest" description="Disordered" evidence="1">
    <location>
        <begin position="644"/>
        <end position="739"/>
    </location>
</feature>
<dbReference type="PANTHER" id="PTHR18916">
    <property type="entry name" value="DYNACTIN 1-RELATED MICROTUBULE-BINDING"/>
    <property type="match status" value="1"/>
</dbReference>
<dbReference type="InterPro" id="IPR036859">
    <property type="entry name" value="CAP-Gly_dom_sf"/>
</dbReference>
<evidence type="ECO:0000313" key="3">
    <source>
        <dbReference type="EMBL" id="OQV23920.1"/>
    </source>
</evidence>
<dbReference type="AlphaFoldDB" id="A0A1W0X947"/>
<dbReference type="SUPFAM" id="SSF48452">
    <property type="entry name" value="TPR-like"/>
    <property type="match status" value="1"/>
</dbReference>
<feature type="region of interest" description="Disordered" evidence="1">
    <location>
        <begin position="191"/>
        <end position="224"/>
    </location>
</feature>
<keyword evidence="4" id="KW-1185">Reference proteome</keyword>
<dbReference type="EMBL" id="MTYJ01000009">
    <property type="protein sequence ID" value="OQV23920.1"/>
    <property type="molecule type" value="Genomic_DNA"/>
</dbReference>
<evidence type="ECO:0000313" key="4">
    <source>
        <dbReference type="Proteomes" id="UP000192578"/>
    </source>
</evidence>
<dbReference type="PROSITE" id="PS50245">
    <property type="entry name" value="CAP_GLY_2"/>
    <property type="match status" value="1"/>
</dbReference>
<dbReference type="PANTHER" id="PTHR18916:SF82">
    <property type="entry name" value="CAP-GLY DOMAIN-CONTAINING PROTEIN"/>
    <property type="match status" value="1"/>
</dbReference>
<protein>
    <submittedName>
        <fullName evidence="3">CAP-Gly domain-containing linker protein 1</fullName>
    </submittedName>
</protein>
<dbReference type="Gene3D" id="1.25.40.10">
    <property type="entry name" value="Tetratricopeptide repeat domain"/>
    <property type="match status" value="1"/>
</dbReference>
<dbReference type="GO" id="GO:0035371">
    <property type="term" value="C:microtubule plus-end"/>
    <property type="evidence" value="ECO:0007669"/>
    <property type="project" value="TreeGrafter"/>
</dbReference>
<feature type="region of interest" description="Disordered" evidence="1">
    <location>
        <begin position="424"/>
        <end position="454"/>
    </location>
</feature>
<reference evidence="4" key="1">
    <citation type="submission" date="2017-01" db="EMBL/GenBank/DDBJ databases">
        <title>Comparative genomics of anhydrobiosis in the tardigrade Hypsibius dujardini.</title>
        <authorList>
            <person name="Yoshida Y."/>
            <person name="Koutsovoulos G."/>
            <person name="Laetsch D."/>
            <person name="Stevens L."/>
            <person name="Kumar S."/>
            <person name="Horikawa D."/>
            <person name="Ishino K."/>
            <person name="Komine S."/>
            <person name="Tomita M."/>
            <person name="Blaxter M."/>
            <person name="Arakawa K."/>
        </authorList>
    </citation>
    <scope>NUCLEOTIDE SEQUENCE [LARGE SCALE GENOMIC DNA]</scope>
    <source>
        <strain evidence="4">Z151</strain>
    </source>
</reference>
<dbReference type="GO" id="GO:0005634">
    <property type="term" value="C:nucleus"/>
    <property type="evidence" value="ECO:0007669"/>
    <property type="project" value="TreeGrafter"/>
</dbReference>
<dbReference type="Pfam" id="PF01302">
    <property type="entry name" value="CAP_GLY"/>
    <property type="match status" value="1"/>
</dbReference>
<dbReference type="Proteomes" id="UP000192578">
    <property type="component" value="Unassembled WGS sequence"/>
</dbReference>
<dbReference type="GO" id="GO:0051010">
    <property type="term" value="F:microtubule plus-end binding"/>
    <property type="evidence" value="ECO:0007669"/>
    <property type="project" value="TreeGrafter"/>
</dbReference>
<feature type="domain" description="CAP-Gly" evidence="2">
    <location>
        <begin position="105"/>
        <end position="148"/>
    </location>
</feature>
<sequence>MVETKPALLLGSPRVSSLLRTSTANTATAISATTAEGVSGPANKSNNLVADVIDGFPSSSTGPVVTEPTSGDDHSINHLGTKDKFMVGDHVCVNRNKGGKIRFLGETKFAAGEWAGVVLDDLGTGETDGSVAGLRYFQCEQNRGVFVRLDELSKNVSSEEAVSGIANLEDVAVLANTGPAVEYPAVIDSSGIAKEEPAPPGTDGLSLEEDQPTGGKDLASGIGDDSRETVCPVAECVQNASTNASHKPCSVEGGPAAGVVSETSIRPSASESGLHQHLALARVHYAQGNFCKAERELQRGLHLCPSSAALKFNLGLVLKAQAILTLKNKDAGLLAIETAVDDLLTAEVIFKDLLTAWLPTGEGERGLLDEKRLRKALAVTSSFLNQSASHLERAERMDSLAAKTQKQLVNLTPGVSDQFTVRKNGRGKREVTSGSSSGTKGKMARQQARATDYSPLKKRTHKNAQLDENIPDLRQVVSNAQPQRKRVKAIAGDINDRRRRRVADRKRRELEIERITVSSDDDFSPRFRPPARRRRCVGPAPLACMLGQQMARLSFDESSDEVCSSCPGSDTELFAFTLRVVPPPPTPPLRAPSSTAGGQLFKVPLVPPERHDSISQKRGQSSSEKVVVLKRFLKAVSDEAIAVQPPVASSSSPSSPVESGRSKRNLSDGDAAPSASSSVVLDKCLKAATAREPKGVSVSSTTTTSYSIESDDSAKRHNSDVSEPESRKRKGSLHLVDAR</sequence>
<comment type="caution">
    <text evidence="3">The sequence shown here is derived from an EMBL/GenBank/DDBJ whole genome shotgun (WGS) entry which is preliminary data.</text>
</comment>
<feature type="compositionally biased region" description="Low complexity" evidence="1">
    <location>
        <begin position="696"/>
        <end position="705"/>
    </location>
</feature>
<dbReference type="InterPro" id="IPR011990">
    <property type="entry name" value="TPR-like_helical_dom_sf"/>
</dbReference>
<proteinExistence type="predicted"/>
<dbReference type="GO" id="GO:0031122">
    <property type="term" value="P:cytoplasmic microtubule organization"/>
    <property type="evidence" value="ECO:0007669"/>
    <property type="project" value="TreeGrafter"/>
</dbReference>
<feature type="compositionally biased region" description="Low complexity" evidence="1">
    <location>
        <begin position="645"/>
        <end position="659"/>
    </location>
</feature>
<evidence type="ECO:0000259" key="2">
    <source>
        <dbReference type="PROSITE" id="PS50245"/>
    </source>
</evidence>
<name>A0A1W0X947_HYPEX</name>
<dbReference type="InterPro" id="IPR000938">
    <property type="entry name" value="CAP-Gly_domain"/>
</dbReference>
<feature type="compositionally biased region" description="Basic and acidic residues" evidence="1">
    <location>
        <begin position="683"/>
        <end position="694"/>
    </location>
</feature>
<dbReference type="SMART" id="SM01052">
    <property type="entry name" value="CAP_GLY"/>
    <property type="match status" value="1"/>
</dbReference>
<dbReference type="GO" id="GO:0005938">
    <property type="term" value="C:cell cortex"/>
    <property type="evidence" value="ECO:0007669"/>
    <property type="project" value="TreeGrafter"/>
</dbReference>
<dbReference type="OrthoDB" id="2130750at2759"/>
<feature type="compositionally biased region" description="Low complexity" evidence="1">
    <location>
        <begin position="432"/>
        <end position="441"/>
    </location>
</feature>
<evidence type="ECO:0000256" key="1">
    <source>
        <dbReference type="SAM" id="MobiDB-lite"/>
    </source>
</evidence>
<dbReference type="Gene3D" id="2.30.30.190">
    <property type="entry name" value="CAP Gly-rich-like domain"/>
    <property type="match status" value="1"/>
</dbReference>